<dbReference type="SFLD" id="SFLDS00003">
    <property type="entry name" value="Haloacid_Dehalogenase"/>
    <property type="match status" value="1"/>
</dbReference>
<accession>A0AAU7KJ00</accession>
<protein>
    <submittedName>
        <fullName evidence="5">HAD-IA family hydrolase</fullName>
    </submittedName>
</protein>
<dbReference type="InterPro" id="IPR023214">
    <property type="entry name" value="HAD_sf"/>
</dbReference>
<keyword evidence="3" id="KW-0479">Metal-binding</keyword>
<dbReference type="RefSeq" id="WP_108450006.1">
    <property type="nucleotide sequence ID" value="NZ_CP098827.1"/>
</dbReference>
<dbReference type="InterPro" id="IPR051600">
    <property type="entry name" value="Beta-PGM-like"/>
</dbReference>
<comment type="cofactor">
    <cofactor evidence="1">
        <name>Mg(2+)</name>
        <dbReference type="ChEBI" id="CHEBI:18420"/>
    </cofactor>
</comment>
<dbReference type="Gene3D" id="1.10.150.240">
    <property type="entry name" value="Putative phosphatase, domain 2"/>
    <property type="match status" value="1"/>
</dbReference>
<dbReference type="Gene3D" id="3.40.50.1000">
    <property type="entry name" value="HAD superfamily/HAD-like"/>
    <property type="match status" value="1"/>
</dbReference>
<dbReference type="SFLD" id="SFLDG01129">
    <property type="entry name" value="C1.5:_HAD__Beta-PGM__Phosphata"/>
    <property type="match status" value="1"/>
</dbReference>
<evidence type="ECO:0000256" key="2">
    <source>
        <dbReference type="ARBA" id="ARBA00006171"/>
    </source>
</evidence>
<dbReference type="GO" id="GO:0046872">
    <property type="term" value="F:metal ion binding"/>
    <property type="evidence" value="ECO:0007669"/>
    <property type="project" value="UniProtKB-KW"/>
</dbReference>
<proteinExistence type="inferred from homology"/>
<dbReference type="GO" id="GO:0016787">
    <property type="term" value="F:hydrolase activity"/>
    <property type="evidence" value="ECO:0007669"/>
    <property type="project" value="UniProtKB-KW"/>
</dbReference>
<dbReference type="InterPro" id="IPR036412">
    <property type="entry name" value="HAD-like_sf"/>
</dbReference>
<dbReference type="SFLD" id="SFLDG01135">
    <property type="entry name" value="C1.5.6:_HAD__Beta-PGM__Phospha"/>
    <property type="match status" value="1"/>
</dbReference>
<sequence>MSDTTAPLCLLFDSDGTLVDSEPLLARAMAETFPDFGLPFTPEQYMEEFRGVRFLDIVLELEQRFGALDDARRDVMEDRLRDNMAARMKAELTPVPGIPEALAALSGHPKAVASNGPLAKIRLAMATSGLAPHFGDNLYSAYELQVWKPDPGLYLAAAEGMGAEPENCVVIDDAAVGVEAGLKAGMQVIHINHFPDEEHTPEGAIAITHASELVTAIERLNLERRGHQRGVAATE</sequence>
<keyword evidence="5" id="KW-0378">Hydrolase</keyword>
<dbReference type="PANTHER" id="PTHR46193">
    <property type="entry name" value="6-PHOSPHOGLUCONATE PHOSPHATASE"/>
    <property type="match status" value="1"/>
</dbReference>
<evidence type="ECO:0000256" key="4">
    <source>
        <dbReference type="ARBA" id="ARBA00022842"/>
    </source>
</evidence>
<dbReference type="InterPro" id="IPR006439">
    <property type="entry name" value="HAD-SF_hydro_IA"/>
</dbReference>
<gene>
    <name evidence="5" type="ORF">NFG58_01345</name>
</gene>
<dbReference type="PANTHER" id="PTHR46193:SF10">
    <property type="entry name" value="6-PHOSPHOGLUCONATE PHOSPHATASE"/>
    <property type="match status" value="1"/>
</dbReference>
<reference evidence="5" key="1">
    <citation type="submission" date="2022-06" db="EMBL/GenBank/DDBJ databases">
        <title>A novel DMS-producing enzyme.</title>
        <authorList>
            <person name="Zhang Y."/>
        </authorList>
    </citation>
    <scope>NUCLEOTIDE SEQUENCE</scope>
    <source>
        <strain evidence="5">RT37</strain>
    </source>
</reference>
<dbReference type="InterPro" id="IPR023198">
    <property type="entry name" value="PGP-like_dom2"/>
</dbReference>
<comment type="similarity">
    <text evidence="2">Belongs to the HAD-like hydrolase superfamily. CbbY/CbbZ/Gph/YieH family.</text>
</comment>
<evidence type="ECO:0000256" key="3">
    <source>
        <dbReference type="ARBA" id="ARBA00022723"/>
    </source>
</evidence>
<evidence type="ECO:0000313" key="5">
    <source>
        <dbReference type="EMBL" id="XBO71394.1"/>
    </source>
</evidence>
<organism evidence="5">
    <name type="scientific">Halomonas sp. RT37</name>
    <dbReference type="NCBI Taxonomy" id="2950872"/>
    <lineage>
        <taxon>Bacteria</taxon>
        <taxon>Pseudomonadati</taxon>
        <taxon>Pseudomonadota</taxon>
        <taxon>Gammaproteobacteria</taxon>
        <taxon>Oceanospirillales</taxon>
        <taxon>Halomonadaceae</taxon>
        <taxon>Halomonas</taxon>
    </lineage>
</organism>
<dbReference type="EMBL" id="CP098827">
    <property type="protein sequence ID" value="XBO71394.1"/>
    <property type="molecule type" value="Genomic_DNA"/>
</dbReference>
<keyword evidence="4" id="KW-0460">Magnesium</keyword>
<name>A0AAU7KJ00_9GAMM</name>
<dbReference type="NCBIfam" id="TIGR01509">
    <property type="entry name" value="HAD-SF-IA-v3"/>
    <property type="match status" value="1"/>
</dbReference>
<dbReference type="SUPFAM" id="SSF56784">
    <property type="entry name" value="HAD-like"/>
    <property type="match status" value="1"/>
</dbReference>
<dbReference type="PRINTS" id="PR00413">
    <property type="entry name" value="HADHALOGNASE"/>
</dbReference>
<dbReference type="Pfam" id="PF00702">
    <property type="entry name" value="Hydrolase"/>
    <property type="match status" value="1"/>
</dbReference>
<evidence type="ECO:0000256" key="1">
    <source>
        <dbReference type="ARBA" id="ARBA00001946"/>
    </source>
</evidence>
<dbReference type="AlphaFoldDB" id="A0AAU7KJ00"/>